<feature type="compositionally biased region" description="Basic and acidic residues" evidence="10">
    <location>
        <begin position="304"/>
        <end position="315"/>
    </location>
</feature>
<dbReference type="STRING" id="747676.F4RKS4"/>
<proteinExistence type="inferred from homology"/>
<evidence type="ECO:0000256" key="5">
    <source>
        <dbReference type="ARBA" id="ARBA00022884"/>
    </source>
</evidence>
<keyword evidence="6 9" id="KW-0175">Coiled coil</keyword>
<name>F4RKS4_MELLP</name>
<dbReference type="EMBL" id="GL883106">
    <property type="protein sequence ID" value="EGG06779.1"/>
    <property type="molecule type" value="Genomic_DNA"/>
</dbReference>
<dbReference type="VEuPathDB" id="FungiDB:MELLADRAFT_62960"/>
<keyword evidence="7 9" id="KW-0472">Membrane</keyword>
<dbReference type="GO" id="GO:0051028">
    <property type="term" value="P:mRNA transport"/>
    <property type="evidence" value="ECO:0007669"/>
    <property type="project" value="UniProtKB-UniRule"/>
</dbReference>
<accession>F4RKS4</accession>
<feature type="coiled-coil region" evidence="9">
    <location>
        <begin position="429"/>
        <end position="498"/>
    </location>
</feature>
<dbReference type="KEGG" id="mlr:MELLADRAFT_62960"/>
<keyword evidence="9" id="KW-0509">mRNA transport</keyword>
<comment type="similarity">
    <text evidence="1 9">Belongs to the SHE3 family.</text>
</comment>
<evidence type="ECO:0000256" key="3">
    <source>
        <dbReference type="ARBA" id="ARBA00022448"/>
    </source>
</evidence>
<dbReference type="InParanoid" id="F4RKS4"/>
<organism evidence="12">
    <name type="scientific">Melampsora larici-populina (strain 98AG31 / pathotype 3-4-7)</name>
    <name type="common">Poplar leaf rust fungus</name>
    <dbReference type="NCBI Taxonomy" id="747676"/>
    <lineage>
        <taxon>Eukaryota</taxon>
        <taxon>Fungi</taxon>
        <taxon>Dikarya</taxon>
        <taxon>Basidiomycota</taxon>
        <taxon>Pucciniomycotina</taxon>
        <taxon>Pucciniomycetes</taxon>
        <taxon>Pucciniales</taxon>
        <taxon>Melampsoraceae</taxon>
        <taxon>Melampsora</taxon>
    </lineage>
</organism>
<comment type="function">
    <text evidence="8">RNA-binding protein that binds specific mRNAs including the ASH1 mRNA, coding for a repressor of the HO endonuclease. Part of the mRNA localization machinery that restricts accumulation of certain proteins to the bud and in the daughter cell. Required for the delivery of cortical endoplasmic reticulum into the emerging bud.</text>
</comment>
<feature type="compositionally biased region" description="Low complexity" evidence="10">
    <location>
        <begin position="121"/>
        <end position="130"/>
    </location>
</feature>
<dbReference type="RefSeq" id="XP_007409739.1">
    <property type="nucleotide sequence ID" value="XM_007409677.1"/>
</dbReference>
<evidence type="ECO:0000256" key="2">
    <source>
        <dbReference type="ARBA" id="ARBA00019884"/>
    </source>
</evidence>
<dbReference type="GO" id="GO:0005789">
    <property type="term" value="C:endoplasmic reticulum membrane"/>
    <property type="evidence" value="ECO:0007669"/>
    <property type="project" value="UniProtKB-SubCell"/>
</dbReference>
<evidence type="ECO:0000256" key="8">
    <source>
        <dbReference type="ARBA" id="ARBA00024975"/>
    </source>
</evidence>
<protein>
    <recommendedName>
        <fullName evidence="2 9">SWI5-dependent HO expression protein 3</fullName>
    </recommendedName>
</protein>
<keyword evidence="12" id="KW-1185">Reference proteome</keyword>
<gene>
    <name evidence="9" type="primary">SHE3</name>
    <name evidence="11" type="ORF">MELLADRAFT_62960</name>
</gene>
<evidence type="ECO:0000256" key="10">
    <source>
        <dbReference type="SAM" id="MobiDB-lite"/>
    </source>
</evidence>
<feature type="compositionally biased region" description="Low complexity" evidence="10">
    <location>
        <begin position="147"/>
        <end position="158"/>
    </location>
</feature>
<feature type="compositionally biased region" description="Polar residues" evidence="10">
    <location>
        <begin position="32"/>
        <end position="51"/>
    </location>
</feature>
<keyword evidence="3 9" id="KW-0813">Transport</keyword>
<evidence type="ECO:0000256" key="6">
    <source>
        <dbReference type="ARBA" id="ARBA00023054"/>
    </source>
</evidence>
<dbReference type="AlphaFoldDB" id="F4RKS4"/>
<evidence type="ECO:0000256" key="4">
    <source>
        <dbReference type="ARBA" id="ARBA00022824"/>
    </source>
</evidence>
<dbReference type="Pfam" id="PF17078">
    <property type="entry name" value="SHE3"/>
    <property type="match status" value="1"/>
</dbReference>
<feature type="compositionally biased region" description="Low complexity" evidence="10">
    <location>
        <begin position="1"/>
        <end position="26"/>
    </location>
</feature>
<feature type="compositionally biased region" description="Low complexity" evidence="10">
    <location>
        <begin position="369"/>
        <end position="383"/>
    </location>
</feature>
<dbReference type="GO" id="GO:0003723">
    <property type="term" value="F:RNA binding"/>
    <property type="evidence" value="ECO:0007669"/>
    <property type="project" value="UniProtKB-KW"/>
</dbReference>
<keyword evidence="5 9" id="KW-0694">RNA-binding</keyword>
<feature type="region of interest" description="Disordered" evidence="10">
    <location>
        <begin position="1"/>
        <end position="93"/>
    </location>
</feature>
<sequence>MTPSSISAAATTATATATATSTPSSPYERRNSNQLIENLTPKSRPISQHNTRIPFPAPRPSPVSSNRHNTSNSISTSTASLSQPISDLTLTSDSTNSQEVNMLKEQLAKLQAELRLAKGKSSNQDSNHSSSRTHTPSTLKRTHHSQSSHMSTSNSSQTLTPSPRHKLSSRSQSPRKRASSHTIDQTEEGLSIRLVTAPGLVQPSGAFLNPDSGFPTSDSGYIKDERGNWVPLQPNHSTQDDLKTSQNSSTSSSTNPNHQTLEDVRGLSRIPISAVSMGRVLAGDTAGRITTEDDENTSEYTSEGPHEKPETDLESSHVTSPSNPVPRRRVNRRIPSLQTLDESGGGPVCLSPGRESRSSVGSTTDHRPTNQTSSSSRQSRGNPFFGSGGGRDRGAMIHHSSHGTDKNGGNTGRVITNLQSDLLYARTALDQSKSQLRLSQRTVESLTRQTEDLKESMSRLRLENEGLSKMLARKERTVSELMERIKKSESELSTLKVEKKEIDSSMKKMTKETEEVLKESIRRRDRAEVQYEAVKSGVKSLSDGWKRDVIGLKSDMNKLEEKHRKELEESRLKYNTLAKLHASRSGALSSLESTLNSLQSTKETILNTYSIELKSLQTNLETDQQENQKSLMMTQEVIDECARFKRMLRDYHG</sequence>
<evidence type="ECO:0000313" key="12">
    <source>
        <dbReference type="Proteomes" id="UP000001072"/>
    </source>
</evidence>
<dbReference type="GeneID" id="18930000"/>
<reference evidence="12" key="1">
    <citation type="journal article" date="2011" name="Proc. Natl. Acad. Sci. U.S.A.">
        <title>Obligate biotrophy features unraveled by the genomic analysis of rust fungi.</title>
        <authorList>
            <person name="Duplessis S."/>
            <person name="Cuomo C.A."/>
            <person name="Lin Y.-C."/>
            <person name="Aerts A."/>
            <person name="Tisserant E."/>
            <person name="Veneault-Fourrey C."/>
            <person name="Joly D.L."/>
            <person name="Hacquard S."/>
            <person name="Amselem J."/>
            <person name="Cantarel B.L."/>
            <person name="Chiu R."/>
            <person name="Coutinho P.M."/>
            <person name="Feau N."/>
            <person name="Field M."/>
            <person name="Frey P."/>
            <person name="Gelhaye E."/>
            <person name="Goldberg J."/>
            <person name="Grabherr M.G."/>
            <person name="Kodira C.D."/>
            <person name="Kohler A."/>
            <person name="Kuees U."/>
            <person name="Lindquist E.A."/>
            <person name="Lucas S.M."/>
            <person name="Mago R."/>
            <person name="Mauceli E."/>
            <person name="Morin E."/>
            <person name="Murat C."/>
            <person name="Pangilinan J.L."/>
            <person name="Park R."/>
            <person name="Pearson M."/>
            <person name="Quesneville H."/>
            <person name="Rouhier N."/>
            <person name="Sakthikumar S."/>
            <person name="Salamov A.A."/>
            <person name="Schmutz J."/>
            <person name="Selles B."/>
            <person name="Shapiro H."/>
            <person name="Tanguay P."/>
            <person name="Tuskan G.A."/>
            <person name="Henrissat B."/>
            <person name="Van de Peer Y."/>
            <person name="Rouze P."/>
            <person name="Ellis J.G."/>
            <person name="Dodds P.N."/>
            <person name="Schein J.E."/>
            <person name="Zhong S."/>
            <person name="Hamelin R.C."/>
            <person name="Grigoriev I.V."/>
            <person name="Szabo L.J."/>
            <person name="Martin F."/>
        </authorList>
    </citation>
    <scope>NUCLEOTIDE SEQUENCE [LARGE SCALE GENOMIC DNA]</scope>
    <source>
        <strain evidence="12">98AG31 / pathotype 3-4-7</strain>
    </source>
</reference>
<evidence type="ECO:0000256" key="9">
    <source>
        <dbReference type="RuleBase" id="RU362142"/>
    </source>
</evidence>
<feature type="region of interest" description="Disordered" evidence="10">
    <location>
        <begin position="117"/>
        <end position="189"/>
    </location>
</feature>
<feature type="compositionally biased region" description="Low complexity" evidence="10">
    <location>
        <begin position="244"/>
        <end position="257"/>
    </location>
</feature>
<dbReference type="eggNOG" id="ENOG502S5M3">
    <property type="taxonomic scope" value="Eukaryota"/>
</dbReference>
<keyword evidence="4 9" id="KW-0256">Endoplasmic reticulum</keyword>
<dbReference type="OrthoDB" id="6088208at2759"/>
<feature type="compositionally biased region" description="Basic residues" evidence="10">
    <location>
        <begin position="163"/>
        <end position="179"/>
    </location>
</feature>
<feature type="region of interest" description="Disordered" evidence="10">
    <location>
        <begin position="283"/>
        <end position="413"/>
    </location>
</feature>
<dbReference type="Proteomes" id="UP000001072">
    <property type="component" value="Unassembled WGS sequence"/>
</dbReference>
<dbReference type="GO" id="GO:0048309">
    <property type="term" value="P:endoplasmic reticulum inheritance"/>
    <property type="evidence" value="ECO:0007669"/>
    <property type="project" value="InterPro"/>
</dbReference>
<feature type="region of interest" description="Disordered" evidence="10">
    <location>
        <begin position="206"/>
        <end position="265"/>
    </location>
</feature>
<feature type="compositionally biased region" description="Low complexity" evidence="10">
    <location>
        <begin position="64"/>
        <end position="93"/>
    </location>
</feature>
<evidence type="ECO:0000256" key="1">
    <source>
        <dbReference type="ARBA" id="ARBA00008123"/>
    </source>
</evidence>
<dbReference type="InterPro" id="IPR031398">
    <property type="entry name" value="She3"/>
</dbReference>
<evidence type="ECO:0000313" key="11">
    <source>
        <dbReference type="EMBL" id="EGG06779.1"/>
    </source>
</evidence>
<comment type="subcellular location">
    <subcellularLocation>
        <location evidence="9">Endoplasmic reticulum membrane</location>
        <topology evidence="9">Peripheral membrane protein</topology>
    </subcellularLocation>
</comment>
<evidence type="ECO:0000256" key="7">
    <source>
        <dbReference type="ARBA" id="ARBA00023136"/>
    </source>
</evidence>
<dbReference type="HOGENOM" id="CLU_490132_0_0_1"/>